<proteinExistence type="predicted"/>
<dbReference type="Proteomes" id="UP000004095">
    <property type="component" value="Unassembled WGS sequence"/>
</dbReference>
<reference evidence="1 2" key="1">
    <citation type="submission" date="2007-01" db="EMBL/GenBank/DDBJ databases">
        <authorList>
            <person name="Haygood M."/>
            <person name="Podell S."/>
            <person name="Anderson C."/>
            <person name="Hopkinson B."/>
            <person name="Roe K."/>
            <person name="Barbeau K."/>
            <person name="Gaasterland T."/>
            <person name="Ferriera S."/>
            <person name="Johnson J."/>
            <person name="Kravitz S."/>
            <person name="Beeson K."/>
            <person name="Sutton G."/>
            <person name="Rogers Y.-H."/>
            <person name="Friedman R."/>
            <person name="Frazier M."/>
            <person name="Venter J.C."/>
        </authorList>
    </citation>
    <scope>NUCLEOTIDE SEQUENCE [LARGE SCALE GENOMIC DNA]</scope>
    <source>
        <strain evidence="1 2">ATCC 23134</strain>
    </source>
</reference>
<evidence type="ECO:0000313" key="1">
    <source>
        <dbReference type="EMBL" id="EAY28010.1"/>
    </source>
</evidence>
<accession>A1ZNX1</accession>
<comment type="caution">
    <text evidence="1">The sequence shown here is derived from an EMBL/GenBank/DDBJ whole genome shotgun (WGS) entry which is preliminary data.</text>
</comment>
<gene>
    <name evidence="1" type="ORF">M23134_02679</name>
</gene>
<name>A1ZNX1_MICM2</name>
<protein>
    <submittedName>
        <fullName evidence="1">Uncharacterized protein</fullName>
    </submittedName>
</protein>
<evidence type="ECO:0000313" key="2">
    <source>
        <dbReference type="Proteomes" id="UP000004095"/>
    </source>
</evidence>
<organism evidence="1 2">
    <name type="scientific">Microscilla marina ATCC 23134</name>
    <dbReference type="NCBI Taxonomy" id="313606"/>
    <lineage>
        <taxon>Bacteria</taxon>
        <taxon>Pseudomonadati</taxon>
        <taxon>Bacteroidota</taxon>
        <taxon>Cytophagia</taxon>
        <taxon>Cytophagales</taxon>
        <taxon>Microscillaceae</taxon>
        <taxon>Microscilla</taxon>
    </lineage>
</organism>
<sequence>MKKYKAPVLSPKFNKAILALKGKTVTISWLHDSYRNV</sequence>
<keyword evidence="2" id="KW-1185">Reference proteome</keyword>
<dbReference type="AlphaFoldDB" id="A1ZNX1"/>
<dbReference type="EMBL" id="AAWS01000019">
    <property type="protein sequence ID" value="EAY28010.1"/>
    <property type="molecule type" value="Genomic_DNA"/>
</dbReference>